<feature type="transmembrane region" description="Helical" evidence="6">
    <location>
        <begin position="26"/>
        <end position="43"/>
    </location>
</feature>
<dbReference type="PANTHER" id="PTHR43124:SF3">
    <property type="entry name" value="CHLORAMPHENICOL EFFLUX PUMP RV0191"/>
    <property type="match status" value="1"/>
</dbReference>
<dbReference type="Proteomes" id="UP000641932">
    <property type="component" value="Unassembled WGS sequence"/>
</dbReference>
<feature type="transmembrane region" description="Helical" evidence="6">
    <location>
        <begin position="236"/>
        <end position="256"/>
    </location>
</feature>
<dbReference type="Pfam" id="PF07690">
    <property type="entry name" value="MFS_1"/>
    <property type="match status" value="1"/>
</dbReference>
<reference evidence="8" key="2">
    <citation type="submission" date="2020-09" db="EMBL/GenBank/DDBJ databases">
        <authorList>
            <person name="Sun Q."/>
            <person name="Zhou Y."/>
        </authorList>
    </citation>
    <scope>NUCLEOTIDE SEQUENCE</scope>
    <source>
        <strain evidence="8">CGMCC 4.7201</strain>
    </source>
</reference>
<comment type="caution">
    <text evidence="8">The sequence shown here is derived from an EMBL/GenBank/DDBJ whole genome shotgun (WGS) entry which is preliminary data.</text>
</comment>
<keyword evidence="3 6" id="KW-0812">Transmembrane</keyword>
<comment type="subcellular location">
    <subcellularLocation>
        <location evidence="1">Cell membrane</location>
        <topology evidence="1">Multi-pass membrane protein</topology>
    </subcellularLocation>
</comment>
<dbReference type="RefSeq" id="WP_189135774.1">
    <property type="nucleotide sequence ID" value="NZ_BMMS01000058.1"/>
</dbReference>
<dbReference type="PROSITE" id="PS50850">
    <property type="entry name" value="MFS"/>
    <property type="match status" value="1"/>
</dbReference>
<feature type="transmembrane region" description="Helical" evidence="6">
    <location>
        <begin position="324"/>
        <end position="341"/>
    </location>
</feature>
<feature type="transmembrane region" description="Helical" evidence="6">
    <location>
        <begin position="361"/>
        <end position="380"/>
    </location>
</feature>
<dbReference type="PANTHER" id="PTHR43124">
    <property type="entry name" value="PURINE EFFLUX PUMP PBUE"/>
    <property type="match status" value="1"/>
</dbReference>
<dbReference type="InterPro" id="IPR050189">
    <property type="entry name" value="MFS_Efflux_Transporters"/>
</dbReference>
<feature type="transmembrane region" description="Helical" evidence="6">
    <location>
        <begin position="68"/>
        <end position="88"/>
    </location>
</feature>
<dbReference type="EMBL" id="BMMS01000058">
    <property type="protein sequence ID" value="GGP00459.1"/>
    <property type="molecule type" value="Genomic_DNA"/>
</dbReference>
<gene>
    <name evidence="8" type="ORF">GCM10012280_69270</name>
</gene>
<dbReference type="InterPro" id="IPR011701">
    <property type="entry name" value="MFS"/>
</dbReference>
<evidence type="ECO:0000256" key="1">
    <source>
        <dbReference type="ARBA" id="ARBA00004651"/>
    </source>
</evidence>
<evidence type="ECO:0000313" key="8">
    <source>
        <dbReference type="EMBL" id="GGP00459.1"/>
    </source>
</evidence>
<organism evidence="8 9">
    <name type="scientific">Wenjunlia tyrosinilytica</name>
    <dbReference type="NCBI Taxonomy" id="1544741"/>
    <lineage>
        <taxon>Bacteria</taxon>
        <taxon>Bacillati</taxon>
        <taxon>Actinomycetota</taxon>
        <taxon>Actinomycetes</taxon>
        <taxon>Kitasatosporales</taxon>
        <taxon>Streptomycetaceae</taxon>
        <taxon>Wenjunlia</taxon>
    </lineage>
</organism>
<feature type="transmembrane region" description="Helical" evidence="6">
    <location>
        <begin position="152"/>
        <end position="172"/>
    </location>
</feature>
<protein>
    <submittedName>
        <fullName evidence="8">MFS transporter</fullName>
    </submittedName>
</protein>
<reference evidence="8" key="1">
    <citation type="journal article" date="2014" name="Int. J. Syst. Evol. Microbiol.">
        <title>Complete genome sequence of Corynebacterium casei LMG S-19264T (=DSM 44701T), isolated from a smear-ripened cheese.</title>
        <authorList>
            <consortium name="US DOE Joint Genome Institute (JGI-PGF)"/>
            <person name="Walter F."/>
            <person name="Albersmeier A."/>
            <person name="Kalinowski J."/>
            <person name="Ruckert C."/>
        </authorList>
    </citation>
    <scope>NUCLEOTIDE SEQUENCE</scope>
    <source>
        <strain evidence="8">CGMCC 4.7201</strain>
    </source>
</reference>
<feature type="transmembrane region" description="Helical" evidence="6">
    <location>
        <begin position="392"/>
        <end position="410"/>
    </location>
</feature>
<proteinExistence type="predicted"/>
<accession>A0A918E2G4</accession>
<feature type="domain" description="Major facilitator superfamily (MFS) profile" evidence="7">
    <location>
        <begin position="30"/>
        <end position="415"/>
    </location>
</feature>
<sequence>MTKPAWHASEANAQPAPARPPVPRPLIVLGFGLMAVSFMINAMDRQVFYPLLPEIAATYNFSLSEGGLLATGFTLGIAVAGIPAGYLVDRWSRRTVLILSIVIYSVGTLVTPLATAFGDLAVYRLISGCGEGMQAAALYAAISSFFLVRRSLALGALGVAFGAGVFFGPLIGTGLATSYGSWRAPFVFFGLLGLAIAAVMTFSLHKGLTEGTASGAGEVVAECEHLPDTPYNRNTILLAVASAAGGLVFYGFLGLYPTYLRETLHFSVGQGALATSLVGAGAAMSLPSGWLGDRFDQRKVLLVTFAGVSVSGLLLFAGPHTTQWQFVCAFLMGTFAAGSMFTNCNSMMQRSVRPRHVGRAAGLFVASYYSAASVSGFVFARLVTTLGWQHAALWQLTVLPAVVLVPVWFLDSKRTAP</sequence>
<feature type="transmembrane region" description="Helical" evidence="6">
    <location>
        <begin position="95"/>
        <end position="115"/>
    </location>
</feature>
<feature type="transmembrane region" description="Helical" evidence="6">
    <location>
        <begin position="184"/>
        <end position="204"/>
    </location>
</feature>
<evidence type="ECO:0000256" key="3">
    <source>
        <dbReference type="ARBA" id="ARBA00022692"/>
    </source>
</evidence>
<dbReference type="Gene3D" id="1.20.1250.20">
    <property type="entry name" value="MFS general substrate transporter like domains"/>
    <property type="match status" value="2"/>
</dbReference>
<dbReference type="InterPro" id="IPR036259">
    <property type="entry name" value="MFS_trans_sf"/>
</dbReference>
<evidence type="ECO:0000256" key="5">
    <source>
        <dbReference type="ARBA" id="ARBA00023136"/>
    </source>
</evidence>
<keyword evidence="9" id="KW-1185">Reference proteome</keyword>
<name>A0A918E2G4_9ACTN</name>
<dbReference type="AlphaFoldDB" id="A0A918E2G4"/>
<dbReference type="InterPro" id="IPR020846">
    <property type="entry name" value="MFS_dom"/>
</dbReference>
<dbReference type="GO" id="GO:0022857">
    <property type="term" value="F:transmembrane transporter activity"/>
    <property type="evidence" value="ECO:0007669"/>
    <property type="project" value="InterPro"/>
</dbReference>
<feature type="transmembrane region" description="Helical" evidence="6">
    <location>
        <begin position="268"/>
        <end position="288"/>
    </location>
</feature>
<dbReference type="SUPFAM" id="SSF103473">
    <property type="entry name" value="MFS general substrate transporter"/>
    <property type="match status" value="1"/>
</dbReference>
<keyword evidence="5 6" id="KW-0472">Membrane</keyword>
<feature type="transmembrane region" description="Helical" evidence="6">
    <location>
        <begin position="300"/>
        <end position="318"/>
    </location>
</feature>
<keyword evidence="4 6" id="KW-1133">Transmembrane helix</keyword>
<evidence type="ECO:0000256" key="6">
    <source>
        <dbReference type="SAM" id="Phobius"/>
    </source>
</evidence>
<evidence type="ECO:0000256" key="4">
    <source>
        <dbReference type="ARBA" id="ARBA00022989"/>
    </source>
</evidence>
<evidence type="ECO:0000256" key="2">
    <source>
        <dbReference type="ARBA" id="ARBA00022475"/>
    </source>
</evidence>
<evidence type="ECO:0000313" key="9">
    <source>
        <dbReference type="Proteomes" id="UP000641932"/>
    </source>
</evidence>
<dbReference type="GO" id="GO:0005886">
    <property type="term" value="C:plasma membrane"/>
    <property type="evidence" value="ECO:0007669"/>
    <property type="project" value="UniProtKB-SubCell"/>
</dbReference>
<evidence type="ECO:0000259" key="7">
    <source>
        <dbReference type="PROSITE" id="PS50850"/>
    </source>
</evidence>
<keyword evidence="2" id="KW-1003">Cell membrane</keyword>